<dbReference type="AlphaFoldDB" id="A0A017RRV4"/>
<sequence length="75" mass="8670">MVNSNFIDNEYSDIFERNRVYEFTICHEIGHCFGLADLGFFDTRNSVMSEYANKITTYQPTVNDINGVKASYDLN</sequence>
<comment type="caution">
    <text evidence="1">The sequence shown here is derived from an EMBL/GenBank/DDBJ whole genome shotgun (WGS) entry which is preliminary data.</text>
</comment>
<dbReference type="EMBL" id="AZQP01000061">
    <property type="protein sequence ID" value="EYE87377.1"/>
    <property type="molecule type" value="Genomic_DNA"/>
</dbReference>
<dbReference type="RefSeq" id="WP_035381536.1">
    <property type="nucleotide sequence ID" value="NZ_AZQP01000061.1"/>
</dbReference>
<evidence type="ECO:0000313" key="1">
    <source>
        <dbReference type="EMBL" id="EYE87377.1"/>
    </source>
</evidence>
<evidence type="ECO:0008006" key="3">
    <source>
        <dbReference type="Google" id="ProtNLM"/>
    </source>
</evidence>
<organism evidence="1 2">
    <name type="scientific">Fervidicella metallireducens AeB</name>
    <dbReference type="NCBI Taxonomy" id="1403537"/>
    <lineage>
        <taxon>Bacteria</taxon>
        <taxon>Bacillati</taxon>
        <taxon>Bacillota</taxon>
        <taxon>Clostridia</taxon>
        <taxon>Eubacteriales</taxon>
        <taxon>Clostridiaceae</taxon>
        <taxon>Fervidicella</taxon>
    </lineage>
</organism>
<proteinExistence type="predicted"/>
<keyword evidence="2" id="KW-1185">Reference proteome</keyword>
<accession>A0A017RRV4</accession>
<dbReference type="OrthoDB" id="2919733at2"/>
<protein>
    <recommendedName>
        <fullName evidence="3">Peptidase M10 metallopeptidase domain-containing protein</fullName>
    </recommendedName>
</protein>
<dbReference type="Gene3D" id="3.40.390.10">
    <property type="entry name" value="Collagenase (Catalytic Domain)"/>
    <property type="match status" value="1"/>
</dbReference>
<gene>
    <name evidence="1" type="ORF">Q428_13625</name>
</gene>
<dbReference type="SUPFAM" id="SSF55486">
    <property type="entry name" value="Metalloproteases ('zincins'), catalytic domain"/>
    <property type="match status" value="1"/>
</dbReference>
<dbReference type="GO" id="GO:0008237">
    <property type="term" value="F:metallopeptidase activity"/>
    <property type="evidence" value="ECO:0007669"/>
    <property type="project" value="InterPro"/>
</dbReference>
<dbReference type="STRING" id="1403537.Q428_13625"/>
<reference evidence="1 2" key="1">
    <citation type="journal article" date="2014" name="Genome Announc.">
        <title>Draft Genome Sequence of Fervidicella metallireducens Strain AeBT, an Iron-Reducing Thermoanaerobe from the Great Artesian Basin.</title>
        <authorList>
            <person name="Patel B.K."/>
        </authorList>
    </citation>
    <scope>NUCLEOTIDE SEQUENCE [LARGE SCALE GENOMIC DNA]</scope>
    <source>
        <strain evidence="1 2">AeB</strain>
    </source>
</reference>
<dbReference type="InterPro" id="IPR024079">
    <property type="entry name" value="MetalloPept_cat_dom_sf"/>
</dbReference>
<evidence type="ECO:0000313" key="2">
    <source>
        <dbReference type="Proteomes" id="UP000019681"/>
    </source>
</evidence>
<dbReference type="Proteomes" id="UP000019681">
    <property type="component" value="Unassembled WGS sequence"/>
</dbReference>
<name>A0A017RRV4_9CLOT</name>